<dbReference type="EMBL" id="ML978715">
    <property type="protein sequence ID" value="KAF2089038.1"/>
    <property type="molecule type" value="Genomic_DNA"/>
</dbReference>
<dbReference type="PANTHER" id="PTHR24361">
    <property type="entry name" value="MITOGEN-ACTIVATED KINASE KINASE KINASE"/>
    <property type="match status" value="1"/>
</dbReference>
<proteinExistence type="predicted"/>
<dbReference type="InterPro" id="IPR000719">
    <property type="entry name" value="Prot_kinase_dom"/>
</dbReference>
<accession>A0A6A5YBF8</accession>
<dbReference type="PROSITE" id="PS50011">
    <property type="entry name" value="PROTEIN_KINASE_DOM"/>
    <property type="match status" value="1"/>
</dbReference>
<dbReference type="SMART" id="SM00220">
    <property type="entry name" value="S_TKc"/>
    <property type="match status" value="1"/>
</dbReference>
<dbReference type="Gene3D" id="1.10.510.10">
    <property type="entry name" value="Transferase(Phosphotransferase) domain 1"/>
    <property type="match status" value="1"/>
</dbReference>
<evidence type="ECO:0000313" key="3">
    <source>
        <dbReference type="Proteomes" id="UP000799776"/>
    </source>
</evidence>
<dbReference type="GO" id="GO:0005737">
    <property type="term" value="C:cytoplasm"/>
    <property type="evidence" value="ECO:0007669"/>
    <property type="project" value="TreeGrafter"/>
</dbReference>
<dbReference type="Pfam" id="PF00069">
    <property type="entry name" value="Pkinase"/>
    <property type="match status" value="1"/>
</dbReference>
<dbReference type="SUPFAM" id="SSF56112">
    <property type="entry name" value="Protein kinase-like (PK-like)"/>
    <property type="match status" value="1"/>
</dbReference>
<sequence length="314" mass="35983">MLSNLQNTHERIGKLGEGYNGIADLWQNKLTKELIVVKVTAFQAADLAARELDSGLPDEISSLLAAGRNAYITEPLDYEVNQDGYRIALHYYDCGTLADLRSQYDDRKEHVPEELVWHVFCQILNGLALLHTKEIYHADIWEKNILLTYPRSEDLYPDVFLADFGCAQSKEVARSLKANATKSEAWFFSTWKLAMERDLRDVGMMMYFLLLGNDFMLLRKEQVVGNMWWPMGHGPGNPAYSTELRRILKRAQDKGFDNRPTAESLLGELQVQEQILSERAFRGNLPKIHLPLSRADEMLRQYDAGLPVEEDDLE</sequence>
<organism evidence="2 3">
    <name type="scientific">Saccharata proteae CBS 121410</name>
    <dbReference type="NCBI Taxonomy" id="1314787"/>
    <lineage>
        <taxon>Eukaryota</taxon>
        <taxon>Fungi</taxon>
        <taxon>Dikarya</taxon>
        <taxon>Ascomycota</taxon>
        <taxon>Pezizomycotina</taxon>
        <taxon>Dothideomycetes</taxon>
        <taxon>Dothideomycetes incertae sedis</taxon>
        <taxon>Botryosphaeriales</taxon>
        <taxon>Saccharataceae</taxon>
        <taxon>Saccharata</taxon>
    </lineage>
</organism>
<dbReference type="Proteomes" id="UP000799776">
    <property type="component" value="Unassembled WGS sequence"/>
</dbReference>
<name>A0A6A5YBF8_9PEZI</name>
<reference evidence="2" key="1">
    <citation type="journal article" date="2020" name="Stud. Mycol.">
        <title>101 Dothideomycetes genomes: a test case for predicting lifestyles and emergence of pathogens.</title>
        <authorList>
            <person name="Haridas S."/>
            <person name="Albert R."/>
            <person name="Binder M."/>
            <person name="Bloem J."/>
            <person name="Labutti K."/>
            <person name="Salamov A."/>
            <person name="Andreopoulos B."/>
            <person name="Baker S."/>
            <person name="Barry K."/>
            <person name="Bills G."/>
            <person name="Bluhm B."/>
            <person name="Cannon C."/>
            <person name="Castanera R."/>
            <person name="Culley D."/>
            <person name="Daum C."/>
            <person name="Ezra D."/>
            <person name="Gonzalez J."/>
            <person name="Henrissat B."/>
            <person name="Kuo A."/>
            <person name="Liang C."/>
            <person name="Lipzen A."/>
            <person name="Lutzoni F."/>
            <person name="Magnuson J."/>
            <person name="Mondo S."/>
            <person name="Nolan M."/>
            <person name="Ohm R."/>
            <person name="Pangilinan J."/>
            <person name="Park H.-J."/>
            <person name="Ramirez L."/>
            <person name="Alfaro M."/>
            <person name="Sun H."/>
            <person name="Tritt A."/>
            <person name="Yoshinaga Y."/>
            <person name="Zwiers L.-H."/>
            <person name="Turgeon B."/>
            <person name="Goodwin S."/>
            <person name="Spatafora J."/>
            <person name="Crous P."/>
            <person name="Grigoriev I."/>
        </authorList>
    </citation>
    <scope>NUCLEOTIDE SEQUENCE</scope>
    <source>
        <strain evidence="2">CBS 121410</strain>
    </source>
</reference>
<evidence type="ECO:0000313" key="2">
    <source>
        <dbReference type="EMBL" id="KAF2089038.1"/>
    </source>
</evidence>
<keyword evidence="2" id="KW-0808">Transferase</keyword>
<keyword evidence="2" id="KW-0418">Kinase</keyword>
<dbReference type="GO" id="GO:0005524">
    <property type="term" value="F:ATP binding"/>
    <property type="evidence" value="ECO:0007669"/>
    <property type="project" value="InterPro"/>
</dbReference>
<dbReference type="OrthoDB" id="310217at2759"/>
<dbReference type="InterPro" id="IPR053235">
    <property type="entry name" value="Ser_Thr_kinase"/>
</dbReference>
<evidence type="ECO:0000259" key="1">
    <source>
        <dbReference type="PROSITE" id="PS50011"/>
    </source>
</evidence>
<protein>
    <submittedName>
        <fullName evidence="2">Kinase-like protein</fullName>
    </submittedName>
</protein>
<dbReference type="AlphaFoldDB" id="A0A6A5YBF8"/>
<dbReference type="InterPro" id="IPR011009">
    <property type="entry name" value="Kinase-like_dom_sf"/>
</dbReference>
<keyword evidence="3" id="KW-1185">Reference proteome</keyword>
<gene>
    <name evidence="2" type="ORF">K490DRAFT_64248</name>
</gene>
<dbReference type="GO" id="GO:0004674">
    <property type="term" value="F:protein serine/threonine kinase activity"/>
    <property type="evidence" value="ECO:0007669"/>
    <property type="project" value="TreeGrafter"/>
</dbReference>
<feature type="domain" description="Protein kinase" evidence="1">
    <location>
        <begin position="9"/>
        <end position="276"/>
    </location>
</feature>